<dbReference type="Proteomes" id="UP000187209">
    <property type="component" value="Unassembled WGS sequence"/>
</dbReference>
<keyword evidence="3" id="KW-0862">Zinc</keyword>
<dbReference type="PROSITE" id="PS50158">
    <property type="entry name" value="ZF_CCHC"/>
    <property type="match status" value="1"/>
</dbReference>
<feature type="domain" description="CCHC-type" evidence="6">
    <location>
        <begin position="34"/>
        <end position="48"/>
    </location>
</feature>
<evidence type="ECO:0000256" key="2">
    <source>
        <dbReference type="ARBA" id="ARBA00022771"/>
    </source>
</evidence>
<dbReference type="InterPro" id="IPR001878">
    <property type="entry name" value="Znf_CCHC"/>
</dbReference>
<evidence type="ECO:0000259" key="5">
    <source>
        <dbReference type="PROSITE" id="PS50089"/>
    </source>
</evidence>
<dbReference type="InterPro" id="IPR025829">
    <property type="entry name" value="Zn_knuckle_CX2CX3GHX4C"/>
</dbReference>
<dbReference type="InterPro" id="IPR001841">
    <property type="entry name" value="Znf_RING"/>
</dbReference>
<dbReference type="InterPro" id="IPR036875">
    <property type="entry name" value="Znf_CCHC_sf"/>
</dbReference>
<protein>
    <recommendedName>
        <fullName evidence="9">CCHC-type domain-containing protein</fullName>
    </recommendedName>
</protein>
<feature type="domain" description="RING-type" evidence="5">
    <location>
        <begin position="122"/>
        <end position="162"/>
    </location>
</feature>
<dbReference type="SUPFAM" id="SSF57850">
    <property type="entry name" value="RING/U-box"/>
    <property type="match status" value="1"/>
</dbReference>
<name>A0A1R2BEY2_9CILI</name>
<gene>
    <name evidence="7" type="ORF">SteCoe_25594</name>
</gene>
<proteinExistence type="predicted"/>
<dbReference type="GO" id="GO:0006511">
    <property type="term" value="P:ubiquitin-dependent protein catabolic process"/>
    <property type="evidence" value="ECO:0007669"/>
    <property type="project" value="TreeGrafter"/>
</dbReference>
<dbReference type="GO" id="GO:0008270">
    <property type="term" value="F:zinc ion binding"/>
    <property type="evidence" value="ECO:0007669"/>
    <property type="project" value="UniProtKB-KW"/>
</dbReference>
<dbReference type="SMART" id="SM00343">
    <property type="entry name" value="ZnF_C2HC"/>
    <property type="match status" value="1"/>
</dbReference>
<keyword evidence="2 4" id="KW-0863">Zinc-finger</keyword>
<dbReference type="Gene3D" id="3.30.40.10">
    <property type="entry name" value="Zinc/RING finger domain, C3HC4 (zinc finger)"/>
    <property type="match status" value="1"/>
</dbReference>
<reference evidence="7 8" key="1">
    <citation type="submission" date="2016-11" db="EMBL/GenBank/DDBJ databases">
        <title>The macronuclear genome of Stentor coeruleus: a giant cell with tiny introns.</title>
        <authorList>
            <person name="Slabodnick M."/>
            <person name="Ruby J.G."/>
            <person name="Reiff S.B."/>
            <person name="Swart E.C."/>
            <person name="Gosai S."/>
            <person name="Prabakaran S."/>
            <person name="Witkowska E."/>
            <person name="Larue G.E."/>
            <person name="Fisher S."/>
            <person name="Freeman R.M."/>
            <person name="Gunawardena J."/>
            <person name="Chu W."/>
            <person name="Stover N.A."/>
            <person name="Gregory B.D."/>
            <person name="Nowacki M."/>
            <person name="Derisi J."/>
            <person name="Roy S.W."/>
            <person name="Marshall W.F."/>
            <person name="Sood P."/>
        </authorList>
    </citation>
    <scope>NUCLEOTIDE SEQUENCE [LARGE SCALE GENOMIC DNA]</scope>
    <source>
        <strain evidence="7">WM001</strain>
    </source>
</reference>
<organism evidence="7 8">
    <name type="scientific">Stentor coeruleus</name>
    <dbReference type="NCBI Taxonomy" id="5963"/>
    <lineage>
        <taxon>Eukaryota</taxon>
        <taxon>Sar</taxon>
        <taxon>Alveolata</taxon>
        <taxon>Ciliophora</taxon>
        <taxon>Postciliodesmatophora</taxon>
        <taxon>Heterotrichea</taxon>
        <taxon>Heterotrichida</taxon>
        <taxon>Stentoridae</taxon>
        <taxon>Stentor</taxon>
    </lineage>
</organism>
<dbReference type="InterPro" id="IPR013083">
    <property type="entry name" value="Znf_RING/FYVE/PHD"/>
</dbReference>
<evidence type="ECO:0000256" key="3">
    <source>
        <dbReference type="ARBA" id="ARBA00022833"/>
    </source>
</evidence>
<dbReference type="PANTHER" id="PTHR15439">
    <property type="entry name" value="RETINOBLASTOMA-BINDING PROTEIN 6"/>
    <property type="match status" value="1"/>
</dbReference>
<dbReference type="PROSITE" id="PS50089">
    <property type="entry name" value="ZF_RING_2"/>
    <property type="match status" value="1"/>
</dbReference>
<dbReference type="EMBL" id="MPUH01000699">
    <property type="protein sequence ID" value="OMJ75280.1"/>
    <property type="molecule type" value="Genomic_DNA"/>
</dbReference>
<dbReference type="GO" id="GO:0006397">
    <property type="term" value="P:mRNA processing"/>
    <property type="evidence" value="ECO:0007669"/>
    <property type="project" value="InterPro"/>
</dbReference>
<dbReference type="GO" id="GO:0005634">
    <property type="term" value="C:nucleus"/>
    <property type="evidence" value="ECO:0007669"/>
    <property type="project" value="TreeGrafter"/>
</dbReference>
<dbReference type="PANTHER" id="PTHR15439:SF0">
    <property type="entry name" value="CELL DIVISION CYCLE AND APOPTOSIS REGULATOR PROTEIN 1-RELATED"/>
    <property type="match status" value="1"/>
</dbReference>
<keyword evidence="8" id="KW-1185">Reference proteome</keyword>
<evidence type="ECO:0000313" key="7">
    <source>
        <dbReference type="EMBL" id="OMJ75280.1"/>
    </source>
</evidence>
<dbReference type="GO" id="GO:0003676">
    <property type="term" value="F:nucleic acid binding"/>
    <property type="evidence" value="ECO:0007669"/>
    <property type="project" value="InterPro"/>
</dbReference>
<evidence type="ECO:0008006" key="9">
    <source>
        <dbReference type="Google" id="ProtNLM"/>
    </source>
</evidence>
<evidence type="ECO:0000256" key="1">
    <source>
        <dbReference type="ARBA" id="ARBA00022723"/>
    </source>
</evidence>
<dbReference type="InterPro" id="IPR033489">
    <property type="entry name" value="RBBP6"/>
</dbReference>
<evidence type="ECO:0000256" key="4">
    <source>
        <dbReference type="PROSITE-ProRule" id="PRU00047"/>
    </source>
</evidence>
<accession>A0A1R2BEY2</accession>
<dbReference type="Pfam" id="PF13696">
    <property type="entry name" value="zf-CCHC_2"/>
    <property type="match status" value="1"/>
</dbReference>
<keyword evidence="1" id="KW-0479">Metal-binding</keyword>
<dbReference type="GO" id="GO:0016567">
    <property type="term" value="P:protein ubiquitination"/>
    <property type="evidence" value="ECO:0007669"/>
    <property type="project" value="InterPro"/>
</dbReference>
<dbReference type="Gene3D" id="4.10.60.10">
    <property type="entry name" value="Zinc finger, CCHC-type"/>
    <property type="match status" value="1"/>
</dbReference>
<evidence type="ECO:0000259" key="6">
    <source>
        <dbReference type="PROSITE" id="PS50158"/>
    </source>
</evidence>
<dbReference type="SUPFAM" id="SSF57756">
    <property type="entry name" value="Retrovirus zinc finger-like domains"/>
    <property type="match status" value="1"/>
</dbReference>
<comment type="caution">
    <text evidence="7">The sequence shown here is derived from an EMBL/GenBank/DDBJ whole genome shotgun (WGS) entry which is preliminary data.</text>
</comment>
<sequence length="198" mass="22660">MEFSEEDRIKQIMMQPMMSNGTIPQPKPGPNYTCHRCGERGHFIKFCPTNGNPNYDQTSRRSKRPSGIPTTFLQVVHSVDDKEKDSLLELSSGQYARRVEDHEDFKQAMKKNVKKIPDELTCKTCHNAPRLAVMTRCCNYSFCFECISPLLISGQYQCPCCHAQKQNVHSLIPNERIRDIVIAIQNGTFKPYDSNLIS</sequence>
<evidence type="ECO:0000313" key="8">
    <source>
        <dbReference type="Proteomes" id="UP000187209"/>
    </source>
</evidence>
<dbReference type="OrthoDB" id="106784at2759"/>
<dbReference type="GO" id="GO:0061630">
    <property type="term" value="F:ubiquitin protein ligase activity"/>
    <property type="evidence" value="ECO:0007669"/>
    <property type="project" value="InterPro"/>
</dbReference>
<dbReference type="AlphaFoldDB" id="A0A1R2BEY2"/>